<feature type="compositionally biased region" description="Polar residues" evidence="7">
    <location>
        <begin position="1816"/>
        <end position="1833"/>
    </location>
</feature>
<feature type="domain" description="Calponin-homology (CH)" evidence="8">
    <location>
        <begin position="185"/>
        <end position="291"/>
    </location>
</feature>
<evidence type="ECO:0000259" key="8">
    <source>
        <dbReference type="PROSITE" id="PS50021"/>
    </source>
</evidence>
<feature type="compositionally biased region" description="Basic and acidic residues" evidence="7">
    <location>
        <begin position="1638"/>
        <end position="1648"/>
    </location>
</feature>
<dbReference type="InterPro" id="IPR001715">
    <property type="entry name" value="CH_dom"/>
</dbReference>
<feature type="region of interest" description="Disordered" evidence="7">
    <location>
        <begin position="2933"/>
        <end position="2967"/>
    </location>
</feature>
<feature type="non-terminal residue" evidence="10">
    <location>
        <position position="5649"/>
    </location>
</feature>
<feature type="compositionally biased region" description="Polar residues" evidence="7">
    <location>
        <begin position="1299"/>
        <end position="1308"/>
    </location>
</feature>
<accession>A0A9Y4NT05</accession>
<evidence type="ECO:0000256" key="5">
    <source>
        <dbReference type="ARBA" id="ARBA00023203"/>
    </source>
</evidence>
<feature type="region of interest" description="Disordered" evidence="7">
    <location>
        <begin position="1812"/>
        <end position="1887"/>
    </location>
</feature>
<reference evidence="10" key="1">
    <citation type="submission" date="2025-08" db="UniProtKB">
        <authorList>
            <consortium name="RefSeq"/>
        </authorList>
    </citation>
    <scope>IDENTIFICATION</scope>
</reference>
<feature type="compositionally biased region" description="Basic and acidic residues" evidence="7">
    <location>
        <begin position="3453"/>
        <end position="3469"/>
    </location>
</feature>
<feature type="compositionally biased region" description="Polar residues" evidence="7">
    <location>
        <begin position="1109"/>
        <end position="1120"/>
    </location>
</feature>
<feature type="region of interest" description="Disordered" evidence="7">
    <location>
        <begin position="3180"/>
        <end position="3203"/>
    </location>
</feature>
<dbReference type="SUPFAM" id="SSF46966">
    <property type="entry name" value="Spectrin repeat"/>
    <property type="match status" value="2"/>
</dbReference>
<dbReference type="RefSeq" id="XP_008302954.1">
    <property type="nucleotide sequence ID" value="XM_008304732.1"/>
</dbReference>
<feature type="region of interest" description="Disordered" evidence="7">
    <location>
        <begin position="5342"/>
        <end position="5379"/>
    </location>
</feature>
<proteinExistence type="predicted"/>
<keyword evidence="2" id="KW-0597">Phosphoprotein</keyword>
<feature type="coiled-coil region" evidence="6">
    <location>
        <begin position="2132"/>
        <end position="2200"/>
    </location>
</feature>
<feature type="region of interest" description="Disordered" evidence="7">
    <location>
        <begin position="1638"/>
        <end position="1657"/>
    </location>
</feature>
<organism evidence="9 10">
    <name type="scientific">Stegastes partitus</name>
    <name type="common">bicolor damselfish</name>
    <dbReference type="NCBI Taxonomy" id="144197"/>
    <lineage>
        <taxon>Eukaryota</taxon>
        <taxon>Metazoa</taxon>
        <taxon>Chordata</taxon>
        <taxon>Craniata</taxon>
        <taxon>Vertebrata</taxon>
        <taxon>Euteleostomi</taxon>
        <taxon>Actinopterygii</taxon>
        <taxon>Neopterygii</taxon>
        <taxon>Teleostei</taxon>
        <taxon>Neoteleostei</taxon>
        <taxon>Acanthomorphata</taxon>
        <taxon>Ovalentaria</taxon>
        <taxon>Pomacentridae</taxon>
        <taxon>Stegastes</taxon>
    </lineage>
</organism>
<evidence type="ECO:0000256" key="3">
    <source>
        <dbReference type="ARBA" id="ARBA00022737"/>
    </source>
</evidence>
<keyword evidence="9" id="KW-1185">Reference proteome</keyword>
<feature type="domain" description="Calponin-homology (CH)" evidence="8">
    <location>
        <begin position="30"/>
        <end position="135"/>
    </location>
</feature>
<feature type="compositionally biased region" description="Low complexity" evidence="7">
    <location>
        <begin position="3191"/>
        <end position="3203"/>
    </location>
</feature>
<feature type="region of interest" description="Disordered" evidence="7">
    <location>
        <begin position="1299"/>
        <end position="1345"/>
    </location>
</feature>
<feature type="region of interest" description="Disordered" evidence="7">
    <location>
        <begin position="5123"/>
        <end position="5146"/>
    </location>
</feature>
<feature type="compositionally biased region" description="Acidic residues" evidence="7">
    <location>
        <begin position="5127"/>
        <end position="5138"/>
    </location>
</feature>
<dbReference type="PROSITE" id="PS50021">
    <property type="entry name" value="CH"/>
    <property type="match status" value="2"/>
</dbReference>
<dbReference type="InterPro" id="IPR057057">
    <property type="entry name" value="Spectrin_SYNE1"/>
</dbReference>
<evidence type="ECO:0000256" key="6">
    <source>
        <dbReference type="SAM" id="Coils"/>
    </source>
</evidence>
<keyword evidence="5" id="KW-0009">Actin-binding</keyword>
<dbReference type="Pfam" id="PF00307">
    <property type="entry name" value="CH"/>
    <property type="match status" value="2"/>
</dbReference>
<dbReference type="Proteomes" id="UP000694891">
    <property type="component" value="Unplaced"/>
</dbReference>
<evidence type="ECO:0000256" key="1">
    <source>
        <dbReference type="ARBA" id="ARBA00004308"/>
    </source>
</evidence>
<evidence type="ECO:0000256" key="4">
    <source>
        <dbReference type="ARBA" id="ARBA00023136"/>
    </source>
</evidence>
<dbReference type="GO" id="GO:0003779">
    <property type="term" value="F:actin binding"/>
    <property type="evidence" value="ECO:0007669"/>
    <property type="project" value="UniProtKB-KW"/>
</dbReference>
<dbReference type="InterPro" id="IPR036872">
    <property type="entry name" value="CH_dom_sf"/>
</dbReference>
<keyword evidence="4" id="KW-0472">Membrane</keyword>
<feature type="compositionally biased region" description="Polar residues" evidence="7">
    <location>
        <begin position="5342"/>
        <end position="5358"/>
    </location>
</feature>
<feature type="region of interest" description="Disordered" evidence="7">
    <location>
        <begin position="5400"/>
        <end position="5420"/>
    </location>
</feature>
<dbReference type="InterPro" id="IPR001589">
    <property type="entry name" value="Actinin_actin-bd_CS"/>
</dbReference>
<feature type="region of interest" description="Disordered" evidence="7">
    <location>
        <begin position="3420"/>
        <end position="3475"/>
    </location>
</feature>
<dbReference type="GeneID" id="103374617"/>
<protein>
    <submittedName>
        <fullName evidence="10">Nesprin-2-like</fullName>
    </submittedName>
</protein>
<dbReference type="Pfam" id="PF25034">
    <property type="entry name" value="Spectrin_SYNE1"/>
    <property type="match status" value="1"/>
</dbReference>
<dbReference type="PANTHER" id="PTHR14514">
    <property type="entry name" value="PKA ANCHORING PROTEIN"/>
    <property type="match status" value="1"/>
</dbReference>
<dbReference type="Gene3D" id="1.20.58.60">
    <property type="match status" value="2"/>
</dbReference>
<sequence>MASGGAEEDDGGIPLDIDNVHMLLQVEHEQIQKRTFTNWINAQLAKRCPPSFVSDLFSDLRDGAQLLDLLEVMSGQSMKRQRGRGVFQQRANIETALNFLKKKSIKLVNINIPDIIDGRPSIILGLIWTIILHCHIEELANALSFSSRHSSLDSLSSLDSWSGSPVPASPVPAGRTSPLHRRFRISAKKALLMWVRDQCQKVHCSVSVRDFKSSWRSGEAFLAILCSLRPQLVDLSLVPSRSNQENLEEAFHVAERELHIPRLLEPQDVDVKDPEEKSIMTYVAQFLQYSNDMPAPDDHLQLFPLVQTSFLSPVNLPAHITPAIAMSPLRQVSPSERAQEVTGWLQEAYQELSEAWTAAEESSYAEKYQVFQSLAASFTEQRRPVMTLFAAIKRCPELNQQQHTLKTAWDRLEEELQRCKTDLDVSLPPPLDSAVVWLQRAEAELREKEGRVKDHADAAKEARAQQDTLKTLNKDMNHYVNILETYHNMDDSGNVIVPPEKFDEIKKRLTNIRVTAKYQGIKLEYQESRHTVLDLLRHISAKVQSWKAPYRSQETIHVLLQDWHETVERQGLLLILSDAVQNLKERADGYTSKAALGEGSQLVTRQVKEAESEADLVKQAVTAARGTMDRVASAWETYNKCLAALQAWLAQNAHLQAESSAVATQDMAEWTSCQAQLNEAGNILIEVTETSTSLTLAEQLSKVNMQWAECMKKTMFEVSSEPSAGASCLQMVHSLTQEACCLLRQPLEVASVPLKANREKLQLLNKKMVGVDVSPLSTSQDFQTSHIEKLQQTLPQMLAEAERTCGELQRAASKLEGRLAELDHWSTDALDCYSHLKEKMHRRHSAFDSTTKVLISRGLQLVNQVVTEGRDLQDFVAGLQKTSPLQRLSTSRMQHRISEAVSHCEEILGMFSPFGFNPQVGEVPKSQSPAETVCQTPKQPETGLLVVARTKQFDQTGNVVLQPQDPNQLSAQIPSHMPQQRTRGLEGWSKIMSTQHEKDIATPHVVIQMMPQPLKESAPHSFIHSHLAQAAEQAESELLIQPQSFSNSHAQAPSFSENEQLLPAINQTPVGPKCQVSLVLAKHAARSVAEEKGSSSPSQLHSSKHKSRTTGQPNTSQSSKPPQPPVMERSEVHSKAQSMARSRLEKARSRLQGRIQQVVKLFGGKEFSESQAKKKQKALKMLQPAILQEFLGAVEGFGAFCSGSQLQDLMHLSDSVREQWEDVRREMAAFVPILWSKIREGKQPCSVVQCGMHTNSLCEATHQTDHDCLQHQAVTEGDASVEERVESLRELCETLTPRKSSSLATDQLTESDEVQETQPSDTALPADGGQQLGGNTPLRPTDMWADTQASNSLPQKQSVDGPQRGLVTAVSEQLHGGGEILRPQVQDVPTETQHHLTQSRGCAAAKQNQKPSLKAKEQLLKARLLHITESSQQTQPHIQALVRSNTVEKKQKAEWTVLPETLPPQQEQPSEQGLLESYRKSSSVFQSQLQKNKLHLERFIPDAVTIVTLQSQKKQLQTLKQQTDALWFDVELQYAQLSQLPQLMTREKDQSEVKREQELLTQQWREQQMCLQTRMSSLENTAALMKSVGDQKKLITEKLNQIIRMSVDISSLTLADPTMLSDLKEIDDRLQAEIRKLSEQSTEEERQGPEATSPSPICQALHSSVHHLEQLRQQLERVQSAAQALDRFLATVREVKAEIPTLLANQDPSRQKNEADWEQERHSWQAALQRLQAATEQSDSVDSSLNAVGMTLTVDGANVTCQDVVKSVAKHVVEMEKKLVRASKKQREEEHFFLEKVKILDHEELNPVQICHMKTGNDSPQQSRPQEDSTPSGTEKELALEPKRSRLTQREETQKAQTLKPDGGVLRTKEQRPRRRSSQVKKEAEEKQDLVQRRAALLAALRETKTAAEHLGLQEPSLPALHQRTRALTELESPLAGLLSEMQYIRDASSLSGTADESQITELDDLCEETTKAVTERLEQCCVLTELLKKFQNLRGELSGTMQRAENTISNQASYMGKDNLQRLHTKVQEIKIELNGLGDSIEEIRSICRQLHTHLRQIPDCNSVPFESEADALMDRWLDLSERTDAHLENLHLGSALWDGVLQLGTEVESWTDNTLAVFAQCPSFQNEDDIKSLKSEIATQEESIQRFHRRATEIQSLLQSTEPPLELQVVETQVKKKIDQLKELVSEAEDVYRQMVTTKGQITGRMEECLNSLQKIQDSLLALSGPNVATVLAKLKELCLQLHAQDEQAESLQEDVHVMASIAGPESLQSLSANGIQLQEKVRNTHQLFSEVEEQTEKNIQDLDRLQTETDQLEQWLHAAEEKAAKKEDLSLLQEEALQQSMRTELFSQLVSSLQSSNLHQLVLLGESGKLMERYHNFHTNILGGSKETQCSLSRDIEAFQALAKSTQSWVEDLGRADDSPLVKSPVEQRLHSAQVVLNATTEGETRLEELRVTGDSLSCRLLDGDDLKQGIQETIQETEEQWKNLLQSAEPYYSVLQAHPQLTSVHLARRQEARCRVEELQHQTDQLPVLFPWPGSAERTQVCLLARQLRVESESLQVTITSLAEQRRELAERTGNPIWKDSSWAELDTRWSALMAELKGVSSRLEEGVSNEEHFGQLLQDCHQKLTSLQERMSACQAEKESSAGLNTDAPALETFLQEVADIEKDILQLATLKDSISVSSTGEAQARLSQQVSNLQNHKRVLESGIRETLGLLTANRNQRIRQVKEETSCLQTALKDLAENVDHLSGTQEVLSDFTQLKQQWCAIQDLDTTLTELTSRVDKLHKTRESGMMQETLPTEVISTVTAVFKDLGSLTSIFRQKKQECAENTTSRVTEVISQLQQWSQRVQADPSSPSQAALDEGLQLQQALHEVLSEQHFLLDCLGAKVTKELGKNASSALNESQPTVETLSKGMVSYTGSDVQVGNKELLSKSQSGTPHSPSADGTAVTGPCSSPSSATDTKDNSGSCWNDNQIKTNGTFHTLETCHPSTEPVTDTLGGSNVEADVRRQDKANISMQKVDISVTGASRLVEKDEDDALGPIQVPCSEIADVLQSKTQQESEALTFTSPNLNLNLRSKDDTGILYTDTSYHKETDNNSISTPENVPEHLAAQSEATTDAQEQERHSEDIDVTTKKVFTIVLDVEPLGMQQSTNARASSPHTLRCSPGAELCDATLTDLSNTGFPEKRPEPSTTPVSPESDVTSCHLAARSETFTAAQQQEELCKDVSQSPDKVFTIVLDVELQPWDTQHSENVEASSPDVLRCSQGVELCDAKLREVSNAGFPERQSGLIPTLISPESDETDFKSQYVNSQSNPLVIVNVEEEEGTSARAKLPCKENHKTSELKRNEVLTSSISCHTVAKCQLTHAHEAETTFPDVEQEEMTDFCHSRKQTASSSSCTVEDSVQTGDALTKLQISATDKQVTAADTDPNTGTACEQVAKGENTEEANDSECIESKQSKVPERRDRASLSEEESEWKLLSALEDKGATQGQPQSQESMEPERTALRLSADLAATETTGGSPKSSKHRSTMQEIFSEVESLVERSNIINRTPHIDLNWYLKSSLGEPEIRLVRTVQQILACRYQPAQLSVTAMAKQLGEAEEYRRCVQEQVATMENSSAAVVCDPNALKNAEGQWSAALLDASATVQVKAAQLDQVKQYHRQMRITRAFLEVLAAEKEKMSLSALGSSALQAEKLHALLQTMEKKKDMMEDLLRSSGQLSVHLSDAESSGALLAQLGDVQEEWRLLEGSIKRALRHASNSTCQSSLLLKEAEQLKAKLEALQLSSCESLDSKSALECVCLTTDLKLYNQLYLHLQSQSDALIKFSLGQKEKDQIEHDLRGLGILLNVTKRKLDSFTNSCGSNSSTKINKQLRDLIVWAKQAENHISIGEKLALFPEEARIQIVEMKKFQTDILSRRSKMQIQVEEMKDVSSDMEKEESDQVLKTIEDLYEAISDSLDHVLDTMKKNLNEREKLLCEFVSMDAWLAETHAKRDPCNHIENVSKADVKKLESELKSHKLATVEVETQLKLLEAMSGSCKRIAIGLSPGESRYLVNRLSGLWTELDGLLAHEKATSWELEELIHERTSSDEELSTIQASLKQISDDLEQQKFPLTQDTLSMVTQLKHMLMEHQCQVQELQHCQETKRSPLLCSVGELQDRCKALSVNAFEQDKYLHLRGQMEESRDIVKGQIQYAQNKAVSVGERFKQCQTLLVELPLIKTQCQEAADQLEAIAQELEPSELSSERERIHHTVETLVSWESSVTDDVKNLEAKLLLGLRFNSELPALIEQLQSTRLRLEGTNAVIPEEKAIDVALRQYWVIWRNMESGMRVLEGLGRKEKINLRNYKELYFLRDAAMQECHSWMVSLSQARESLKDYQWAAQGAIGFLHNAEATFLSAPGGFLDCTEEQRQTQQALETLEDGFQAHICHLVERVPQQPCLSRPETEQLHISILSQLLVGRAVLEAQAQLRLETLQRCEITQKSHRKCHEDIRQHLSGCEARLSECAAEQVASYDKCTAQQRRAKLLMEDLHCLAGKIEDLIAGCPMQGCGVGKDGELGALWRRWASLRRGVGLLMAHTEQRGEEWKDITTSMEQCCSFLASLQAEVPDSSTVSFTQEEPQELLAQAEMYQAGLEQEQQALASLEHRLEHALSLCTSQDFVSPGPVGKTLVKIQENVRSLKERNLLVVAAAQAEEKERQQVQEEIGEVEKHVLAILPALEACSTPNKRQGLKEDLSTQKTKLKSIMDSVQKRYAEIPADIGRLIQEAQLSLQSAEQKLIDKNSPVAKLANRVRELGSGLERVKALLEQRNPTVSEARNVLKHVWDELDTWHSSLMVLENEVHDLAEEHPDQAQLLIDQLTQPLQLYQNAAQMAEHRTAFLSKIPACLQEFEDILSSATHWLEEAQSWLSTPCSFTTARSLQNHAKSLQLVLEDSERISHTLQDFRPVLAEISTVCDMRTQEKRLNQTDQQVQKMQCNVLEPLEQLLQAVAMVEEMEAELKTIEKNIAKIRTILSSIDSSNITPKEHLHSCEVILANVRSMRRTLKEIERCKAELHIPQGAEEGLQVFSRARLLLQPLDELEQLTQQQASLLEIKVREGKDLGLTTTAEVMQAMLGRSPHRRLVQQEAFEVSNSEEEEDEEDESCCSSSSDTLTCSIPEDLEETLNLSDVQSEDMAEIRPMSDVEELQSSPHQISSEVETYSKGSETRLFTTEPGFDTSFGSKNVESGLITLDSTGNVFSPKTVTTESLNTAAIPAAEDQFNTAATNQNHDSSKHETLHTDPSAKSPQAAAAVEDTRLIPSRPITPFTSKRASDEFIEEEVEDRSVSTAPHSDLEALTGLKAPSEVSVSSSRLMEESQQPQTFSEVPISLAESKEDDRESQRWSRLHSQISKKLITLTKAKEEHQSLMSAGDGGNGEKVPEKESMSTGSASAVLQRTHESINMLRQIVRATGGSAGEKKELYEAVRRVLFCLDSLTDLLLTPGGAGEADSQLRLLQQECVSAELETLAELLSKVASQTGPALSKDEPDAHSCLSCLQDCLHTVQLVFNSPHHPLTEHPGTKSQQKELFSSHLLEDFDLGQSEIFPSLKDAPVLECVVGRHLRESPGEKAKLQHACRSLLQGIARLLELGEECITERPMSQVHNCSKLQTTLCRHK</sequence>
<dbReference type="SUPFAM" id="SSF47576">
    <property type="entry name" value="Calponin-homology domain, CH-domain"/>
    <property type="match status" value="1"/>
</dbReference>
<evidence type="ECO:0000313" key="10">
    <source>
        <dbReference type="RefSeq" id="XP_008302954.1"/>
    </source>
</evidence>
<gene>
    <name evidence="10" type="primary">LOC103374617</name>
</gene>
<keyword evidence="3" id="KW-0677">Repeat</keyword>
<dbReference type="FunFam" id="1.10.418.10:FF:000057">
    <property type="entry name" value="Calmin"/>
    <property type="match status" value="1"/>
</dbReference>
<feature type="coiled-coil region" evidence="6">
    <location>
        <begin position="438"/>
        <end position="475"/>
    </location>
</feature>
<keyword evidence="6" id="KW-0175">Coiled coil</keyword>
<dbReference type="PANTHER" id="PTHR14514:SF7">
    <property type="entry name" value="KASH DOMAIN-CONTAINING PROTEIN"/>
    <property type="match status" value="1"/>
</dbReference>
<evidence type="ECO:0000256" key="2">
    <source>
        <dbReference type="ARBA" id="ARBA00022553"/>
    </source>
</evidence>
<dbReference type="Gene3D" id="1.10.418.10">
    <property type="entry name" value="Calponin-like domain"/>
    <property type="match status" value="2"/>
</dbReference>
<feature type="compositionally biased region" description="Polar residues" evidence="7">
    <location>
        <begin position="2933"/>
        <end position="2942"/>
    </location>
</feature>
<evidence type="ECO:0000256" key="7">
    <source>
        <dbReference type="SAM" id="MobiDB-lite"/>
    </source>
</evidence>
<feature type="coiled-coil region" evidence="6">
    <location>
        <begin position="4952"/>
        <end position="5007"/>
    </location>
</feature>
<feature type="compositionally biased region" description="Basic and acidic residues" evidence="7">
    <location>
        <begin position="1834"/>
        <end position="1854"/>
    </location>
</feature>
<name>A0A9Y4NT05_9TELE</name>
<feature type="coiled-coil region" evidence="6">
    <location>
        <begin position="4622"/>
        <end position="4649"/>
    </location>
</feature>
<dbReference type="PROSITE" id="PS00019">
    <property type="entry name" value="ACTININ_1"/>
    <property type="match status" value="1"/>
</dbReference>
<dbReference type="SMART" id="SM00033">
    <property type="entry name" value="CH"/>
    <property type="match status" value="2"/>
</dbReference>
<feature type="compositionally biased region" description="Basic and acidic residues" evidence="7">
    <location>
        <begin position="5366"/>
        <end position="5376"/>
    </location>
</feature>
<feature type="region of interest" description="Disordered" evidence="7">
    <location>
        <begin position="5259"/>
        <end position="5309"/>
    </location>
</feature>
<feature type="compositionally biased region" description="Polar residues" evidence="7">
    <location>
        <begin position="2953"/>
        <end position="2967"/>
    </location>
</feature>
<comment type="subcellular location">
    <subcellularLocation>
        <location evidence="1">Endomembrane system</location>
    </subcellularLocation>
</comment>
<feature type="region of interest" description="Disordered" evidence="7">
    <location>
        <begin position="1088"/>
        <end position="1147"/>
    </location>
</feature>
<evidence type="ECO:0000313" key="9">
    <source>
        <dbReference type="Proteomes" id="UP000694891"/>
    </source>
</evidence>